<dbReference type="RefSeq" id="XP_022468180.1">
    <property type="nucleotide sequence ID" value="XM_022625303.1"/>
</dbReference>
<sequence length="355" mass="37875">MSTTMVTDKLHPVPSSSALPTYSSAMGIELTEISPSTSSSSSLAPPAYAQATTIVPRDSESAPDGEFSEPAPSEDALFTPTVHFQMETNGKQWLSLPIGTRPDPIAVYRVEAGCWSAESVPAYVSLRFSRNDGSCHLVRGEDASQTPVCTTLYRFGPGKPPVFRPSTSLTPLRAPAPASTSSSFSSPSSSTLVSRREEEGGGSGGEPEKGANLQIVSKSLTSRTQVLKTPLGTFQWRYATRKERAAVHGADDLLVCELVRSVALPGGKKTEESRMRIAQLVRGKETRTQGTGRTTAGNGGRLMVDVMRWAESKDGGREAVEVLVVASCICMLKKEVDRRRMQQMMMIAAGASGGA</sequence>
<proteinExistence type="predicted"/>
<accession>A0A1G4APG5</accession>
<dbReference type="STRING" id="1209926.A0A1G4APG5"/>
<feature type="compositionally biased region" description="Low complexity" evidence="1">
    <location>
        <begin position="167"/>
        <end position="193"/>
    </location>
</feature>
<dbReference type="EMBL" id="MJBS01000207">
    <property type="protein sequence ID" value="OHE91006.1"/>
    <property type="molecule type" value="Genomic_DNA"/>
</dbReference>
<keyword evidence="3" id="KW-1185">Reference proteome</keyword>
<feature type="region of interest" description="Disordered" evidence="1">
    <location>
        <begin position="33"/>
        <end position="74"/>
    </location>
</feature>
<dbReference type="OrthoDB" id="5325862at2759"/>
<gene>
    <name evidence="2" type="ORF">CORC01_13687</name>
</gene>
<dbReference type="AlphaFoldDB" id="A0A1G4APG5"/>
<protein>
    <submittedName>
        <fullName evidence="2">Uncharacterized protein</fullName>
    </submittedName>
</protein>
<dbReference type="GeneID" id="34566813"/>
<comment type="caution">
    <text evidence="2">The sequence shown here is derived from an EMBL/GenBank/DDBJ whole genome shotgun (WGS) entry which is preliminary data.</text>
</comment>
<name>A0A1G4APG5_9PEZI</name>
<evidence type="ECO:0000313" key="2">
    <source>
        <dbReference type="EMBL" id="OHE91006.1"/>
    </source>
</evidence>
<reference evidence="2 3" key="1">
    <citation type="submission" date="2016-09" db="EMBL/GenBank/DDBJ databases">
        <authorList>
            <person name="Capua I."/>
            <person name="De Benedictis P."/>
            <person name="Joannis T."/>
            <person name="Lombin L.H."/>
            <person name="Cattoli G."/>
        </authorList>
    </citation>
    <scope>NUCLEOTIDE SEQUENCE [LARGE SCALE GENOMIC DNA]</scope>
    <source>
        <strain evidence="2 3">IMI 309357</strain>
    </source>
</reference>
<organism evidence="2 3">
    <name type="scientific">Colletotrichum orchidophilum</name>
    <dbReference type="NCBI Taxonomy" id="1209926"/>
    <lineage>
        <taxon>Eukaryota</taxon>
        <taxon>Fungi</taxon>
        <taxon>Dikarya</taxon>
        <taxon>Ascomycota</taxon>
        <taxon>Pezizomycotina</taxon>
        <taxon>Sordariomycetes</taxon>
        <taxon>Hypocreomycetidae</taxon>
        <taxon>Glomerellales</taxon>
        <taxon>Glomerellaceae</taxon>
        <taxon>Colletotrichum</taxon>
    </lineage>
</organism>
<feature type="region of interest" description="Disordered" evidence="1">
    <location>
        <begin position="164"/>
        <end position="212"/>
    </location>
</feature>
<evidence type="ECO:0000313" key="3">
    <source>
        <dbReference type="Proteomes" id="UP000176998"/>
    </source>
</evidence>
<feature type="region of interest" description="Disordered" evidence="1">
    <location>
        <begin position="1"/>
        <end position="21"/>
    </location>
</feature>
<dbReference type="Proteomes" id="UP000176998">
    <property type="component" value="Unassembled WGS sequence"/>
</dbReference>
<evidence type="ECO:0000256" key="1">
    <source>
        <dbReference type="SAM" id="MobiDB-lite"/>
    </source>
</evidence>
<feature type="compositionally biased region" description="Low complexity" evidence="1">
    <location>
        <begin position="33"/>
        <end position="47"/>
    </location>
</feature>